<feature type="compositionally biased region" description="Low complexity" evidence="1">
    <location>
        <begin position="60"/>
        <end position="73"/>
    </location>
</feature>
<dbReference type="Proteomes" id="UP000324800">
    <property type="component" value="Unassembled WGS sequence"/>
</dbReference>
<comment type="caution">
    <text evidence="2">The sequence shown here is derived from an EMBL/GenBank/DDBJ whole genome shotgun (WGS) entry which is preliminary data.</text>
</comment>
<dbReference type="EMBL" id="SNRW01043639">
    <property type="protein sequence ID" value="KAA6327118.1"/>
    <property type="molecule type" value="Genomic_DNA"/>
</dbReference>
<organism evidence="2 3">
    <name type="scientific">Streblomastix strix</name>
    <dbReference type="NCBI Taxonomy" id="222440"/>
    <lineage>
        <taxon>Eukaryota</taxon>
        <taxon>Metamonada</taxon>
        <taxon>Preaxostyla</taxon>
        <taxon>Oxymonadida</taxon>
        <taxon>Streblomastigidae</taxon>
        <taxon>Streblomastix</taxon>
    </lineage>
</organism>
<feature type="region of interest" description="Disordered" evidence="1">
    <location>
        <begin position="1"/>
        <end position="37"/>
    </location>
</feature>
<protein>
    <submittedName>
        <fullName evidence="2">Uncharacterized protein</fullName>
    </submittedName>
</protein>
<accession>A0A5J4R0Q8</accession>
<gene>
    <name evidence="2" type="ORF">EZS28_053855</name>
</gene>
<feature type="region of interest" description="Disordered" evidence="1">
    <location>
        <begin position="54"/>
        <end position="73"/>
    </location>
</feature>
<evidence type="ECO:0000256" key="1">
    <source>
        <dbReference type="SAM" id="MobiDB-lite"/>
    </source>
</evidence>
<dbReference type="AlphaFoldDB" id="A0A5J4R0Q8"/>
<proteinExistence type="predicted"/>
<evidence type="ECO:0000313" key="3">
    <source>
        <dbReference type="Proteomes" id="UP000324800"/>
    </source>
</evidence>
<name>A0A5J4R0Q8_9EUKA</name>
<reference evidence="2 3" key="1">
    <citation type="submission" date="2019-03" db="EMBL/GenBank/DDBJ databases">
        <title>Single cell metagenomics reveals metabolic interactions within the superorganism composed of flagellate Streblomastix strix and complex community of Bacteroidetes bacteria on its surface.</title>
        <authorList>
            <person name="Treitli S.C."/>
            <person name="Kolisko M."/>
            <person name="Husnik F."/>
            <person name="Keeling P."/>
            <person name="Hampl V."/>
        </authorList>
    </citation>
    <scope>NUCLEOTIDE SEQUENCE [LARGE SCALE GENOMIC DNA]</scope>
    <source>
        <strain evidence="2">ST1C</strain>
    </source>
</reference>
<feature type="compositionally biased region" description="Acidic residues" evidence="1">
    <location>
        <begin position="1"/>
        <end position="18"/>
    </location>
</feature>
<evidence type="ECO:0000313" key="2">
    <source>
        <dbReference type="EMBL" id="KAA6327118.1"/>
    </source>
</evidence>
<sequence>MDINESDDSNDEIQEAEITETKTNKSEKKESVSKRSKESVVKFVDNETIKKKSSHKIELQTSTQDQFQPQQSHHFGKKDIMAFKSRLLSTIISCLNPIPYLRPSASQLILQFFPNPNDQTQ</sequence>
<feature type="compositionally biased region" description="Basic and acidic residues" evidence="1">
    <location>
        <begin position="19"/>
        <end position="37"/>
    </location>
</feature>
<feature type="non-terminal residue" evidence="2">
    <location>
        <position position="121"/>
    </location>
</feature>